<sequence>MDSANKRQKKRKSGEGSLKSFNKTQRSHGKEYINNKKIKVNPKTKPTEDVICKCKYQCKDVPHSQKLKLFDQFYTLKDNVAQNSYLMGLLNVRPVKRRRNASREESHYGRSKSDKEYLSQDLNINRLYSAFKGDYPNSTVTYRFYYNIFKQKFPNLSFHHPRSDTCSTCDLLHMQCVTNPNDKDAKNKLALHHKKAQNAMKKMKEDHVSSQLPISDLCPGRKKFPLAVWKAVRSNITRKQKLIVWSDNCAGQNKNKMMLFLWIYLVANGYYQEINHKFLVSGHSFLSCDRDFAQIEKRKRLEKCEVPFDLLRLIATATPNNPFIVTMMDSEDFFDFKSVADRTLDTSKVQISKVRWIRITTDNPGIVSTKETFNEVEVWKPIRVFKKNINVQRIKNMNLPQLNCENHLTADKKKNIEAIIPSLKEENKRFFQTLLS</sequence>
<keyword evidence="4" id="KW-1185">Reference proteome</keyword>
<name>A0ABQ9IWD0_9CUCU</name>
<evidence type="ECO:0000259" key="2">
    <source>
        <dbReference type="Pfam" id="PF25273"/>
    </source>
</evidence>
<dbReference type="EMBL" id="JAPWTJ010002132">
    <property type="protein sequence ID" value="KAJ8967796.1"/>
    <property type="molecule type" value="Genomic_DNA"/>
</dbReference>
<comment type="caution">
    <text evidence="3">The sequence shown here is derived from an EMBL/GenBank/DDBJ whole genome shotgun (WGS) entry which is preliminary data.</text>
</comment>
<evidence type="ECO:0000313" key="3">
    <source>
        <dbReference type="EMBL" id="KAJ8967796.1"/>
    </source>
</evidence>
<gene>
    <name evidence="3" type="ORF">NQ317_012692</name>
</gene>
<dbReference type="Proteomes" id="UP001162164">
    <property type="component" value="Unassembled WGS sequence"/>
</dbReference>
<feature type="compositionally biased region" description="Basic residues" evidence="1">
    <location>
        <begin position="1"/>
        <end position="12"/>
    </location>
</feature>
<dbReference type="PANTHER" id="PTHR34415:SF1">
    <property type="entry name" value="INTEGRASE CATALYTIC DOMAIN-CONTAINING PROTEIN"/>
    <property type="match status" value="1"/>
</dbReference>
<dbReference type="InterPro" id="IPR057191">
    <property type="entry name" value="DUF7869"/>
</dbReference>
<reference evidence="3" key="1">
    <citation type="journal article" date="2023" name="Insect Mol. Biol.">
        <title>Genome sequencing provides insights into the evolution of gene families encoding plant cell wall-degrading enzymes in longhorned beetles.</title>
        <authorList>
            <person name="Shin N.R."/>
            <person name="Okamura Y."/>
            <person name="Kirsch R."/>
            <person name="Pauchet Y."/>
        </authorList>
    </citation>
    <scope>NUCLEOTIDE SEQUENCE</scope>
    <source>
        <strain evidence="3">MMC_N1</strain>
    </source>
</reference>
<feature type="domain" description="DUF7869" evidence="2">
    <location>
        <begin position="239"/>
        <end position="365"/>
    </location>
</feature>
<proteinExistence type="predicted"/>
<organism evidence="3 4">
    <name type="scientific">Molorchus minor</name>
    <dbReference type="NCBI Taxonomy" id="1323400"/>
    <lineage>
        <taxon>Eukaryota</taxon>
        <taxon>Metazoa</taxon>
        <taxon>Ecdysozoa</taxon>
        <taxon>Arthropoda</taxon>
        <taxon>Hexapoda</taxon>
        <taxon>Insecta</taxon>
        <taxon>Pterygota</taxon>
        <taxon>Neoptera</taxon>
        <taxon>Endopterygota</taxon>
        <taxon>Coleoptera</taxon>
        <taxon>Polyphaga</taxon>
        <taxon>Cucujiformia</taxon>
        <taxon>Chrysomeloidea</taxon>
        <taxon>Cerambycidae</taxon>
        <taxon>Lamiinae</taxon>
        <taxon>Monochamini</taxon>
        <taxon>Molorchus</taxon>
    </lineage>
</organism>
<feature type="region of interest" description="Disordered" evidence="1">
    <location>
        <begin position="1"/>
        <end position="36"/>
    </location>
</feature>
<dbReference type="PANTHER" id="PTHR34415">
    <property type="entry name" value="INTEGRASE CATALYTIC DOMAIN-CONTAINING PROTEIN"/>
    <property type="match status" value="1"/>
</dbReference>
<evidence type="ECO:0000313" key="4">
    <source>
        <dbReference type="Proteomes" id="UP001162164"/>
    </source>
</evidence>
<accession>A0ABQ9IWD0</accession>
<evidence type="ECO:0000256" key="1">
    <source>
        <dbReference type="SAM" id="MobiDB-lite"/>
    </source>
</evidence>
<dbReference type="Pfam" id="PF25273">
    <property type="entry name" value="DUF7869"/>
    <property type="match status" value="1"/>
</dbReference>
<protein>
    <recommendedName>
        <fullName evidence="2">DUF7869 domain-containing protein</fullName>
    </recommendedName>
</protein>